<name>A0A3G2KHV2_9CAUD</name>
<evidence type="ECO:0000313" key="2">
    <source>
        <dbReference type="Proteomes" id="UP000273822"/>
    </source>
</evidence>
<dbReference type="Proteomes" id="UP000273822">
    <property type="component" value="Segment"/>
</dbReference>
<proteinExistence type="predicted"/>
<evidence type="ECO:0000313" key="1">
    <source>
        <dbReference type="EMBL" id="AYN58541.1"/>
    </source>
</evidence>
<dbReference type="EMBL" id="MH834619">
    <property type="protein sequence ID" value="AYN58541.1"/>
    <property type="molecule type" value="Genomic_DNA"/>
</dbReference>
<sequence>MARRYGVLVEGMFPATAKLLRIEDGAVDVAVEATGLPTAIRRLADDLNVGLALATEARGKSEGVASE</sequence>
<organism evidence="1 2">
    <name type="scientific">Arthrobacter phage Maureen</name>
    <dbReference type="NCBI Taxonomy" id="2419961"/>
    <lineage>
        <taxon>Viruses</taxon>
        <taxon>Duplodnaviria</taxon>
        <taxon>Heunggongvirae</taxon>
        <taxon>Uroviricota</taxon>
        <taxon>Caudoviricetes</taxon>
        <taxon>Casidaviridae</taxon>
        <taxon>Liebevirus</taxon>
        <taxon>Liebevirus liebe</taxon>
        <taxon>Arthrobacter virus Liebe</taxon>
    </lineage>
</organism>
<reference evidence="2" key="1">
    <citation type="submission" date="2018-09" db="EMBL/GenBank/DDBJ databases">
        <authorList>
            <person name="Rimple P.A."/>
            <person name="Stoner T.H."/>
            <person name="Garlena R.A."/>
            <person name="Russell D.A."/>
            <person name="Pope W.H."/>
            <person name="Jacobs-Sera D."/>
            <person name="Hatfull G.F."/>
        </authorList>
    </citation>
    <scope>NUCLEOTIDE SEQUENCE [LARGE SCALE GENOMIC DNA]</scope>
</reference>
<gene>
    <name evidence="1" type="primary">60</name>
    <name evidence="1" type="ORF">PBI_MAUREEN_60</name>
</gene>
<protein>
    <submittedName>
        <fullName evidence="1">Uncharacterized protein</fullName>
    </submittedName>
</protein>
<accession>A0A3G2KHV2</accession>